<dbReference type="InterPro" id="IPR036388">
    <property type="entry name" value="WH-like_DNA-bd_sf"/>
</dbReference>
<keyword evidence="8" id="KW-1185">Reference proteome</keyword>
<dbReference type="PROSITE" id="PS50921">
    <property type="entry name" value="ANTAR"/>
    <property type="match status" value="1"/>
</dbReference>
<gene>
    <name evidence="7" type="ORF">HMPREF1250_0090</name>
</gene>
<dbReference type="PANTHER" id="PTHR48111">
    <property type="entry name" value="REGULATOR OF RPOS"/>
    <property type="match status" value="1"/>
</dbReference>
<dbReference type="Gene3D" id="1.10.10.10">
    <property type="entry name" value="Winged helix-like DNA-binding domain superfamily/Winged helix DNA-binding domain"/>
    <property type="match status" value="1"/>
</dbReference>
<dbReference type="GO" id="GO:0032993">
    <property type="term" value="C:protein-DNA complex"/>
    <property type="evidence" value="ECO:0007669"/>
    <property type="project" value="TreeGrafter"/>
</dbReference>
<keyword evidence="2" id="KW-0238">DNA-binding</keyword>
<dbReference type="eggNOG" id="COG3707">
    <property type="taxonomic scope" value="Bacteria"/>
</dbReference>
<evidence type="ECO:0000259" key="5">
    <source>
        <dbReference type="PROSITE" id="PS50110"/>
    </source>
</evidence>
<dbReference type="Pfam" id="PF00072">
    <property type="entry name" value="Response_reg"/>
    <property type="match status" value="1"/>
</dbReference>
<dbReference type="Gene3D" id="3.40.50.2300">
    <property type="match status" value="1"/>
</dbReference>
<dbReference type="RefSeq" id="WP_023053539.1">
    <property type="nucleotide sequence ID" value="NZ_AWXA01000027.1"/>
</dbReference>
<dbReference type="SMART" id="SM01012">
    <property type="entry name" value="ANTAR"/>
    <property type="match status" value="1"/>
</dbReference>
<feature type="modified residue" description="4-aspartylphosphate" evidence="4">
    <location>
        <position position="54"/>
    </location>
</feature>
<dbReference type="GO" id="GO:0003723">
    <property type="term" value="F:RNA binding"/>
    <property type="evidence" value="ECO:0007669"/>
    <property type="project" value="InterPro"/>
</dbReference>
<sequence length="194" mass="21985">MGYRIVIADDETIIRLDLCEMLEEAGHQVVGAAADGVEALTLVRRERPDLVFLDIKMPKLDGIHAAKMIAHEGLAPVLLLTAYDQHEVVDQAKDSGIFGYLVKPVTPRNLFPAMEVAVLQFRRQQEAVKAIIDLHEEIEERKLVERAKGLIMETYDITEDEAYRRMRQYSMKTGKALKEIAAALIAQWEKREGK</sequence>
<evidence type="ECO:0000256" key="1">
    <source>
        <dbReference type="ARBA" id="ARBA00023015"/>
    </source>
</evidence>
<dbReference type="Pfam" id="PF03861">
    <property type="entry name" value="ANTAR"/>
    <property type="match status" value="1"/>
</dbReference>
<protein>
    <submittedName>
        <fullName evidence="7">Response regulator receiver domain protein</fullName>
    </submittedName>
</protein>
<dbReference type="PANTHER" id="PTHR48111:SF69">
    <property type="entry name" value="RESPONSE REGULATOR RECEIVER"/>
    <property type="match status" value="1"/>
</dbReference>
<dbReference type="PATRIC" id="fig|1111454.3.peg.1048"/>
<organism evidence="7 8">
    <name type="scientific">Megasphaera vaginalis</name>
    <name type="common">ex Srinivasan et al. 2021</name>
    <dbReference type="NCBI Taxonomy" id="1111454"/>
    <lineage>
        <taxon>Bacteria</taxon>
        <taxon>Bacillati</taxon>
        <taxon>Bacillota</taxon>
        <taxon>Negativicutes</taxon>
        <taxon>Veillonellales</taxon>
        <taxon>Veillonellaceae</taxon>
        <taxon>Megasphaera</taxon>
    </lineage>
</organism>
<evidence type="ECO:0000313" key="8">
    <source>
        <dbReference type="Proteomes" id="UP000017090"/>
    </source>
</evidence>
<evidence type="ECO:0000313" key="7">
    <source>
        <dbReference type="EMBL" id="ERT60098.1"/>
    </source>
</evidence>
<dbReference type="PIRSF" id="PIRSF036382">
    <property type="entry name" value="RR_antiterm"/>
    <property type="match status" value="1"/>
</dbReference>
<keyword evidence="4" id="KW-0597">Phosphoprotein</keyword>
<dbReference type="STRING" id="1111454.HMPREF1250_0090"/>
<evidence type="ECO:0000259" key="6">
    <source>
        <dbReference type="PROSITE" id="PS50921"/>
    </source>
</evidence>
<evidence type="ECO:0000256" key="3">
    <source>
        <dbReference type="ARBA" id="ARBA00023163"/>
    </source>
</evidence>
<proteinExistence type="predicted"/>
<dbReference type="InterPro" id="IPR011006">
    <property type="entry name" value="CheY-like_superfamily"/>
</dbReference>
<dbReference type="InterPro" id="IPR001789">
    <property type="entry name" value="Sig_transdc_resp-reg_receiver"/>
</dbReference>
<reference evidence="7 8" key="1">
    <citation type="submission" date="2013-09" db="EMBL/GenBank/DDBJ databases">
        <authorList>
            <person name="Durkin A.S."/>
            <person name="Haft D.R."/>
            <person name="McCorrison J."/>
            <person name="Torralba M."/>
            <person name="Gillis M."/>
            <person name="Haft D.H."/>
            <person name="Methe B."/>
            <person name="Sutton G."/>
            <person name="Nelson K.E."/>
        </authorList>
    </citation>
    <scope>NUCLEOTIDE SEQUENCE [LARGE SCALE GENOMIC DNA]</scope>
    <source>
        <strain evidence="7 8">BV3C16-1</strain>
    </source>
</reference>
<keyword evidence="3" id="KW-0804">Transcription</keyword>
<dbReference type="GO" id="GO:0000976">
    <property type="term" value="F:transcription cis-regulatory region binding"/>
    <property type="evidence" value="ECO:0007669"/>
    <property type="project" value="TreeGrafter"/>
</dbReference>
<comment type="caution">
    <text evidence="7">The sequence shown here is derived from an EMBL/GenBank/DDBJ whole genome shotgun (WGS) entry which is preliminary data.</text>
</comment>
<dbReference type="GO" id="GO:0006355">
    <property type="term" value="P:regulation of DNA-templated transcription"/>
    <property type="evidence" value="ECO:0007669"/>
    <property type="project" value="TreeGrafter"/>
</dbReference>
<dbReference type="GO" id="GO:0000156">
    <property type="term" value="F:phosphorelay response regulator activity"/>
    <property type="evidence" value="ECO:0007669"/>
    <property type="project" value="TreeGrafter"/>
</dbReference>
<dbReference type="InterPro" id="IPR039420">
    <property type="entry name" value="WalR-like"/>
</dbReference>
<accession>U7UNN9</accession>
<dbReference type="GO" id="GO:0005829">
    <property type="term" value="C:cytosol"/>
    <property type="evidence" value="ECO:0007669"/>
    <property type="project" value="TreeGrafter"/>
</dbReference>
<keyword evidence="1" id="KW-0805">Transcription regulation</keyword>
<dbReference type="PROSITE" id="PS50110">
    <property type="entry name" value="RESPONSE_REGULATORY"/>
    <property type="match status" value="1"/>
</dbReference>
<feature type="domain" description="ANTAR" evidence="6">
    <location>
        <begin position="124"/>
        <end position="185"/>
    </location>
</feature>
<dbReference type="SUPFAM" id="SSF52172">
    <property type="entry name" value="CheY-like"/>
    <property type="match status" value="1"/>
</dbReference>
<dbReference type="Proteomes" id="UP000017090">
    <property type="component" value="Unassembled WGS sequence"/>
</dbReference>
<name>U7UNN9_9FIRM</name>
<dbReference type="InterPro" id="IPR005561">
    <property type="entry name" value="ANTAR"/>
</dbReference>
<evidence type="ECO:0000256" key="2">
    <source>
        <dbReference type="ARBA" id="ARBA00023125"/>
    </source>
</evidence>
<dbReference type="EMBL" id="AWXA01000027">
    <property type="protein sequence ID" value="ERT60098.1"/>
    <property type="molecule type" value="Genomic_DNA"/>
</dbReference>
<dbReference type="AlphaFoldDB" id="U7UNN9"/>
<dbReference type="SMART" id="SM00448">
    <property type="entry name" value="REC"/>
    <property type="match status" value="1"/>
</dbReference>
<evidence type="ECO:0000256" key="4">
    <source>
        <dbReference type="PROSITE-ProRule" id="PRU00169"/>
    </source>
</evidence>
<dbReference type="OrthoDB" id="9808843at2"/>
<dbReference type="InterPro" id="IPR008327">
    <property type="entry name" value="Sig_transdc_resp-reg_antiterm"/>
</dbReference>
<feature type="domain" description="Response regulatory" evidence="5">
    <location>
        <begin position="4"/>
        <end position="118"/>
    </location>
</feature>